<dbReference type="EMBL" id="CAXLJM020000028">
    <property type="protein sequence ID" value="CAL8097419.1"/>
    <property type="molecule type" value="Genomic_DNA"/>
</dbReference>
<comment type="similarity">
    <text evidence="1 2">Belongs to the complex I NDUFA12 subunit family.</text>
</comment>
<keyword evidence="5" id="KW-1185">Reference proteome</keyword>
<dbReference type="Proteomes" id="UP001642540">
    <property type="component" value="Unassembled WGS sequence"/>
</dbReference>
<reference evidence="4 5" key="1">
    <citation type="submission" date="2024-08" db="EMBL/GenBank/DDBJ databases">
        <authorList>
            <person name="Cucini C."/>
            <person name="Frati F."/>
        </authorList>
    </citation>
    <scope>NUCLEOTIDE SEQUENCE [LARGE SCALE GENOMIC DNA]</scope>
</reference>
<comment type="subcellular location">
    <subcellularLocation>
        <location evidence="2">Mitochondrion inner membrane</location>
        <topology evidence="2">Peripheral membrane protein</topology>
        <orientation evidence="2">Matrix side</orientation>
    </subcellularLocation>
</comment>
<evidence type="ECO:0000313" key="5">
    <source>
        <dbReference type="Proteomes" id="UP001642540"/>
    </source>
</evidence>
<name>A0ABP1QBS2_9HEXA</name>
<keyword evidence="2" id="KW-0496">Mitochondrion</keyword>
<feature type="region of interest" description="Disordered" evidence="3">
    <location>
        <begin position="124"/>
        <end position="143"/>
    </location>
</feature>
<proteinExistence type="inferred from homology"/>
<dbReference type="Pfam" id="PF05071">
    <property type="entry name" value="NDUFA12"/>
    <property type="match status" value="1"/>
</dbReference>
<comment type="function">
    <text evidence="2">Accessory subunit of the mitochondrial membrane respiratory chain NADH dehydrogenase (Complex I), that is believed not to be involved in catalysis. Complex I functions in the transfer of electrons from NADH to the respiratory chain. The immediate electron acceptor for the enzyme is believed to be ubiquinone.</text>
</comment>
<keyword evidence="2" id="KW-0813">Transport</keyword>
<keyword evidence="2" id="KW-0249">Electron transport</keyword>
<keyword evidence="2" id="KW-0472">Membrane</keyword>
<keyword evidence="2" id="KW-0999">Mitochondrion inner membrane</keyword>
<evidence type="ECO:0000256" key="1">
    <source>
        <dbReference type="ARBA" id="ARBA00007355"/>
    </source>
</evidence>
<protein>
    <recommendedName>
        <fullName evidence="2">NADH dehydrogenase [ubiquinone] 1 alpha subcomplex subunit 12</fullName>
    </recommendedName>
</protein>
<evidence type="ECO:0000256" key="3">
    <source>
        <dbReference type="SAM" id="MobiDB-lite"/>
    </source>
</evidence>
<evidence type="ECO:0000256" key="2">
    <source>
        <dbReference type="RuleBase" id="RU363103"/>
    </source>
</evidence>
<gene>
    <name evidence="4" type="ORF">ODALV1_LOCUS9639</name>
</gene>
<dbReference type="InterPro" id="IPR007763">
    <property type="entry name" value="NDUFA12"/>
</dbReference>
<keyword evidence="2" id="KW-0679">Respiratory chain</keyword>
<evidence type="ECO:0000313" key="4">
    <source>
        <dbReference type="EMBL" id="CAL8097419.1"/>
    </source>
</evidence>
<accession>A0ABP1QBS2</accession>
<dbReference type="PANTHER" id="PTHR12910:SF2">
    <property type="entry name" value="NADH DEHYDROGENASE [UBIQUINONE] 1 ALPHA SUBCOMPLEX SUBUNIT 12"/>
    <property type="match status" value="1"/>
</dbReference>
<dbReference type="PANTHER" id="PTHR12910">
    <property type="entry name" value="NADH-UBIQUINONE OXIDOREDUCTASE SUBUNIT B17.2"/>
    <property type="match status" value="1"/>
</dbReference>
<comment type="subunit">
    <text evidence="2">Complex I is composed of 45 different subunits.</text>
</comment>
<sequence>MSFVGLDKVAKLFQIVRANGGVMRSLRKLYMQDELKIGTLIGSDKYGNKYFENNEYFYGRNRWVEYNPKHNLEYDGSMVPAEWFGWLHYKTDSPPTVKPPVQYKWISDHTDNKSGTPDQYVPFTTTPPKIQSWVPPKKSGSSN</sequence>
<organism evidence="4 5">
    <name type="scientific">Orchesella dallaii</name>
    <dbReference type="NCBI Taxonomy" id="48710"/>
    <lineage>
        <taxon>Eukaryota</taxon>
        <taxon>Metazoa</taxon>
        <taxon>Ecdysozoa</taxon>
        <taxon>Arthropoda</taxon>
        <taxon>Hexapoda</taxon>
        <taxon>Collembola</taxon>
        <taxon>Entomobryomorpha</taxon>
        <taxon>Entomobryoidea</taxon>
        <taxon>Orchesellidae</taxon>
        <taxon>Orchesellinae</taxon>
        <taxon>Orchesella</taxon>
    </lineage>
</organism>
<comment type="caution">
    <text evidence="4">The sequence shown here is derived from an EMBL/GenBank/DDBJ whole genome shotgun (WGS) entry which is preliminary data.</text>
</comment>